<comment type="caution">
    <text evidence="16">The sequence shown here is derived from an EMBL/GenBank/DDBJ whole genome shotgun (WGS) entry which is preliminary data.</text>
</comment>
<dbReference type="PRINTS" id="PR00726">
    <property type="entry name" value="LEXASERPTASE"/>
</dbReference>
<dbReference type="EMBL" id="PCSU01000062">
    <property type="protein sequence ID" value="PIP56326.1"/>
    <property type="molecule type" value="Genomic_DNA"/>
</dbReference>
<dbReference type="InterPro" id="IPR006197">
    <property type="entry name" value="Peptidase_S24_LexA"/>
</dbReference>
<dbReference type="EC" id="3.4.21.88" evidence="12"/>
<dbReference type="NCBIfam" id="TIGR00498">
    <property type="entry name" value="lexA"/>
    <property type="match status" value="1"/>
</dbReference>
<feature type="DNA-binding region" description="H-T-H motif" evidence="12">
    <location>
        <begin position="38"/>
        <end position="58"/>
    </location>
</feature>
<dbReference type="InterPro" id="IPR036286">
    <property type="entry name" value="LexA/Signal_pep-like_sf"/>
</dbReference>
<dbReference type="GO" id="GO:0003677">
    <property type="term" value="F:DNA binding"/>
    <property type="evidence" value="ECO:0007669"/>
    <property type="project" value="UniProtKB-UniRule"/>
</dbReference>
<dbReference type="InterPro" id="IPR006199">
    <property type="entry name" value="LexA_DNA-bd_dom"/>
</dbReference>
<feature type="active site" description="For autocatalytic cleavage activity" evidence="12">
    <location>
        <position position="136"/>
    </location>
</feature>
<evidence type="ECO:0000256" key="5">
    <source>
        <dbReference type="ARBA" id="ARBA00022801"/>
    </source>
</evidence>
<keyword evidence="3 12" id="KW-0235">DNA replication</keyword>
<evidence type="ECO:0000256" key="7">
    <source>
        <dbReference type="ARBA" id="ARBA00023015"/>
    </source>
</evidence>
<evidence type="ECO:0000256" key="6">
    <source>
        <dbReference type="ARBA" id="ARBA00022813"/>
    </source>
</evidence>
<dbReference type="Pfam" id="PF00717">
    <property type="entry name" value="Peptidase_S24"/>
    <property type="match status" value="1"/>
</dbReference>
<evidence type="ECO:0000259" key="14">
    <source>
        <dbReference type="Pfam" id="PF00717"/>
    </source>
</evidence>
<dbReference type="Pfam" id="PF01726">
    <property type="entry name" value="LexA_DNA_bind"/>
    <property type="match status" value="1"/>
</dbReference>
<dbReference type="GO" id="GO:0009432">
    <property type="term" value="P:SOS response"/>
    <property type="evidence" value="ECO:0007669"/>
    <property type="project" value="UniProtKB-UniRule"/>
</dbReference>
<dbReference type="InterPro" id="IPR015927">
    <property type="entry name" value="Peptidase_S24_S26A/B/C"/>
</dbReference>
<dbReference type="GO" id="GO:0045892">
    <property type="term" value="P:negative regulation of DNA-templated transcription"/>
    <property type="evidence" value="ECO:0007669"/>
    <property type="project" value="UniProtKB-UniRule"/>
</dbReference>
<comment type="subunit">
    <text evidence="12">Homodimer.</text>
</comment>
<evidence type="ECO:0000256" key="2">
    <source>
        <dbReference type="ARBA" id="ARBA00022491"/>
    </source>
</evidence>
<evidence type="ECO:0000256" key="9">
    <source>
        <dbReference type="ARBA" id="ARBA00023163"/>
    </source>
</evidence>
<comment type="catalytic activity">
    <reaction evidence="12">
        <text>Hydrolysis of Ala-|-Gly bond in repressor LexA.</text>
        <dbReference type="EC" id="3.4.21.88"/>
    </reaction>
</comment>
<keyword evidence="10 12" id="KW-0234">DNA repair</keyword>
<keyword evidence="11 12" id="KW-0742">SOS response</keyword>
<evidence type="ECO:0000259" key="15">
    <source>
        <dbReference type="Pfam" id="PF01726"/>
    </source>
</evidence>
<keyword evidence="4 12" id="KW-0227">DNA damage</keyword>
<proteinExistence type="inferred from homology"/>
<dbReference type="InterPro" id="IPR050077">
    <property type="entry name" value="LexA_repressor"/>
</dbReference>
<feature type="site" description="Cleavage; by autolysis" evidence="12">
    <location>
        <begin position="100"/>
        <end position="101"/>
    </location>
</feature>
<dbReference type="CDD" id="cd06529">
    <property type="entry name" value="S24_LexA-like"/>
    <property type="match status" value="1"/>
</dbReference>
<evidence type="ECO:0000313" key="16">
    <source>
        <dbReference type="EMBL" id="PIP56326.1"/>
    </source>
</evidence>
<keyword evidence="8 12" id="KW-0238">DNA-binding</keyword>
<reference evidence="16 17" key="1">
    <citation type="submission" date="2017-09" db="EMBL/GenBank/DDBJ databases">
        <title>Depth-based differentiation of microbial function through sediment-hosted aquifers and enrichment of novel symbionts in the deep terrestrial subsurface.</title>
        <authorList>
            <person name="Probst A.J."/>
            <person name="Ladd B."/>
            <person name="Jarett J.K."/>
            <person name="Geller-Mcgrath D.E."/>
            <person name="Sieber C.M."/>
            <person name="Emerson J.B."/>
            <person name="Anantharaman K."/>
            <person name="Thomas B.C."/>
            <person name="Malmstrom R."/>
            <person name="Stieglmeier M."/>
            <person name="Klingl A."/>
            <person name="Woyke T."/>
            <person name="Ryan C.M."/>
            <person name="Banfield J.F."/>
        </authorList>
    </citation>
    <scope>NUCLEOTIDE SEQUENCE [LARGE SCALE GENOMIC DNA]</scope>
    <source>
        <strain evidence="16">CG22_combo_CG10-13_8_21_14_all_39_12</strain>
    </source>
</reference>
<dbReference type="GO" id="GO:0004252">
    <property type="term" value="F:serine-type endopeptidase activity"/>
    <property type="evidence" value="ECO:0007669"/>
    <property type="project" value="UniProtKB-UniRule"/>
</dbReference>
<keyword evidence="2 12" id="KW-0678">Repressor</keyword>
<protein>
    <recommendedName>
        <fullName evidence="12">LexA repressor</fullName>
        <ecNumber evidence="12">3.4.21.88</ecNumber>
    </recommendedName>
</protein>
<dbReference type="InterPro" id="IPR006200">
    <property type="entry name" value="LexA"/>
</dbReference>
<evidence type="ECO:0000256" key="3">
    <source>
        <dbReference type="ARBA" id="ARBA00022705"/>
    </source>
</evidence>
<dbReference type="InterPro" id="IPR036388">
    <property type="entry name" value="WH-like_DNA-bd_sf"/>
</dbReference>
<feature type="active site" description="For autocatalytic cleavage activity" evidence="12">
    <location>
        <position position="173"/>
    </location>
</feature>
<keyword evidence="5 12" id="KW-0378">Hydrolase</keyword>
<dbReference type="Gene3D" id="1.10.10.10">
    <property type="entry name" value="Winged helix-like DNA-binding domain superfamily/Winged helix DNA-binding domain"/>
    <property type="match status" value="1"/>
</dbReference>
<dbReference type="PANTHER" id="PTHR33516">
    <property type="entry name" value="LEXA REPRESSOR"/>
    <property type="match status" value="1"/>
</dbReference>
<organism evidence="16 17">
    <name type="scientific">candidate division WWE3 bacterium CG22_combo_CG10-13_8_21_14_all_39_12</name>
    <dbReference type="NCBI Taxonomy" id="1975094"/>
    <lineage>
        <taxon>Bacteria</taxon>
        <taxon>Katanobacteria</taxon>
    </lineage>
</organism>
<dbReference type="GO" id="GO:0006281">
    <property type="term" value="P:DNA repair"/>
    <property type="evidence" value="ECO:0007669"/>
    <property type="project" value="UniProtKB-UniRule"/>
</dbReference>
<keyword evidence="6 12" id="KW-0068">Autocatalytic cleavage</keyword>
<evidence type="ECO:0000313" key="17">
    <source>
        <dbReference type="Proteomes" id="UP000228495"/>
    </source>
</evidence>
<dbReference type="PANTHER" id="PTHR33516:SF2">
    <property type="entry name" value="LEXA REPRESSOR-RELATED"/>
    <property type="match status" value="1"/>
</dbReference>
<evidence type="ECO:0000256" key="4">
    <source>
        <dbReference type="ARBA" id="ARBA00022763"/>
    </source>
</evidence>
<dbReference type="Proteomes" id="UP000228495">
    <property type="component" value="Unassembled WGS sequence"/>
</dbReference>
<dbReference type="SUPFAM" id="SSF46785">
    <property type="entry name" value="Winged helix' DNA-binding domain"/>
    <property type="match status" value="1"/>
</dbReference>
<dbReference type="FunFam" id="2.10.109.10:FF:000001">
    <property type="entry name" value="LexA repressor"/>
    <property type="match status" value="1"/>
</dbReference>
<feature type="domain" description="Peptidase S24/S26A/S26B/S26C" evidence="14">
    <location>
        <begin position="93"/>
        <end position="206"/>
    </location>
</feature>
<evidence type="ECO:0000256" key="13">
    <source>
        <dbReference type="RuleBase" id="RU003991"/>
    </source>
</evidence>
<evidence type="ECO:0000256" key="8">
    <source>
        <dbReference type="ARBA" id="ARBA00023125"/>
    </source>
</evidence>
<evidence type="ECO:0000256" key="1">
    <source>
        <dbReference type="ARBA" id="ARBA00007484"/>
    </source>
</evidence>
<evidence type="ECO:0000256" key="11">
    <source>
        <dbReference type="ARBA" id="ARBA00023236"/>
    </source>
</evidence>
<dbReference type="GO" id="GO:0006508">
    <property type="term" value="P:proteolysis"/>
    <property type="evidence" value="ECO:0007669"/>
    <property type="project" value="InterPro"/>
</dbReference>
<dbReference type="Gene3D" id="2.10.109.10">
    <property type="entry name" value="Umud Fragment, subunit A"/>
    <property type="match status" value="1"/>
</dbReference>
<dbReference type="GO" id="GO:0006260">
    <property type="term" value="P:DNA replication"/>
    <property type="evidence" value="ECO:0007669"/>
    <property type="project" value="UniProtKB-UniRule"/>
</dbReference>
<name>A0A2H0BF82_UNCKA</name>
<sequence length="253" mass="28139">MSVQTELTNGKTQLTNRQQQVLNVIIEELETHGFPPTVREIRDHIGVNSIRGASVHLDALEKKGFIKRTTKARGIQVLRRGTGTNDTGEIRIPLIGHIQAGSPIWAEENFERYINVKTNLLHGYQNTYALHVQGDSMINAGIDPGDIALIFPTEVATSGEIVVALVDDSVTLKRFHKIDDYIALLPANPNYQPIIGVEFNIQGKMIGLIKKEEPSYGSLMRDATLVPMATRLASDEPKQQKPVVQWVYGSRYS</sequence>
<feature type="domain" description="LexA repressor DNA-binding" evidence="15">
    <location>
        <begin position="12"/>
        <end position="73"/>
    </location>
</feature>
<keyword evidence="7 12" id="KW-0805">Transcription regulation</keyword>
<comment type="function">
    <text evidence="12">Represses a number of genes involved in the response to DNA damage (SOS response), including recA and lexA. In the presence of single-stranded DNA, RecA interacts with LexA causing an autocatalytic cleavage which disrupts the DNA-binding part of LexA, leading to derepression of the SOS regulon and eventually DNA repair.</text>
</comment>
<dbReference type="SUPFAM" id="SSF51306">
    <property type="entry name" value="LexA/Signal peptidase"/>
    <property type="match status" value="1"/>
</dbReference>
<comment type="similarity">
    <text evidence="1 12 13">Belongs to the peptidase S24 family.</text>
</comment>
<evidence type="ECO:0000256" key="10">
    <source>
        <dbReference type="ARBA" id="ARBA00023204"/>
    </source>
</evidence>
<keyword evidence="9 12" id="KW-0804">Transcription</keyword>
<accession>A0A2H0BF82</accession>
<dbReference type="InterPro" id="IPR039418">
    <property type="entry name" value="LexA-like"/>
</dbReference>
<dbReference type="HAMAP" id="MF_00015">
    <property type="entry name" value="LexA"/>
    <property type="match status" value="1"/>
</dbReference>
<evidence type="ECO:0000256" key="12">
    <source>
        <dbReference type="HAMAP-Rule" id="MF_00015"/>
    </source>
</evidence>
<dbReference type="AlphaFoldDB" id="A0A2H0BF82"/>
<dbReference type="InterPro" id="IPR036390">
    <property type="entry name" value="WH_DNA-bd_sf"/>
</dbReference>
<gene>
    <name evidence="12" type="primary">lexA</name>
    <name evidence="16" type="ORF">COX05_03600</name>
</gene>